<dbReference type="GO" id="GO:0005886">
    <property type="term" value="C:plasma membrane"/>
    <property type="evidence" value="ECO:0007669"/>
    <property type="project" value="UniProtKB-SubCell"/>
</dbReference>
<evidence type="ECO:0000256" key="6">
    <source>
        <dbReference type="ARBA" id="ARBA00022741"/>
    </source>
</evidence>
<dbReference type="InterPro" id="IPR018541">
    <property type="entry name" value="Ftsk_gamma"/>
</dbReference>
<dbReference type="Gene3D" id="1.10.10.10">
    <property type="entry name" value="Winged helix-like DNA-binding domain superfamily/Winged helix DNA-binding domain"/>
    <property type="match status" value="1"/>
</dbReference>
<dbReference type="InterPro" id="IPR050206">
    <property type="entry name" value="FtsK/SpoIIIE/SftA"/>
</dbReference>
<evidence type="ECO:0000256" key="7">
    <source>
        <dbReference type="ARBA" id="ARBA00022829"/>
    </source>
</evidence>
<dbReference type="PROSITE" id="PS50901">
    <property type="entry name" value="FTSK"/>
    <property type="match status" value="1"/>
</dbReference>
<dbReference type="SMART" id="SM00382">
    <property type="entry name" value="AAA"/>
    <property type="match status" value="1"/>
</dbReference>
<evidence type="ECO:0000256" key="1">
    <source>
        <dbReference type="ARBA" id="ARBA00004651"/>
    </source>
</evidence>
<accession>A0A235BQS7</accession>
<name>A0A235BQS7_UNCW3</name>
<dbReference type="GO" id="GO:0005524">
    <property type="term" value="F:ATP binding"/>
    <property type="evidence" value="ECO:0007669"/>
    <property type="project" value="UniProtKB-UniRule"/>
</dbReference>
<dbReference type="SUPFAM" id="SSF46785">
    <property type="entry name" value="Winged helix' DNA-binding domain"/>
    <property type="match status" value="1"/>
</dbReference>
<dbReference type="PANTHER" id="PTHR22683:SF41">
    <property type="entry name" value="DNA TRANSLOCASE FTSK"/>
    <property type="match status" value="1"/>
</dbReference>
<evidence type="ECO:0000256" key="2">
    <source>
        <dbReference type="ARBA" id="ARBA00006474"/>
    </source>
</evidence>
<evidence type="ECO:0000256" key="12">
    <source>
        <dbReference type="ARBA" id="ARBA00023306"/>
    </source>
</evidence>
<dbReference type="InterPro" id="IPR036390">
    <property type="entry name" value="WH_DNA-bd_sf"/>
</dbReference>
<keyword evidence="4" id="KW-0132">Cell division</keyword>
<evidence type="ECO:0000256" key="11">
    <source>
        <dbReference type="ARBA" id="ARBA00023136"/>
    </source>
</evidence>
<feature type="region of interest" description="Disordered" evidence="15">
    <location>
        <begin position="196"/>
        <end position="219"/>
    </location>
</feature>
<feature type="transmembrane region" description="Helical" evidence="16">
    <location>
        <begin position="125"/>
        <end position="148"/>
    </location>
</feature>
<evidence type="ECO:0000256" key="8">
    <source>
        <dbReference type="ARBA" id="ARBA00022840"/>
    </source>
</evidence>
<gene>
    <name evidence="18" type="ORF">CH333_07465</name>
</gene>
<dbReference type="InterPro" id="IPR027417">
    <property type="entry name" value="P-loop_NTPase"/>
</dbReference>
<dbReference type="PANTHER" id="PTHR22683">
    <property type="entry name" value="SPORULATION PROTEIN RELATED"/>
    <property type="match status" value="1"/>
</dbReference>
<keyword evidence="12" id="KW-0131">Cell cycle</keyword>
<dbReference type="AlphaFoldDB" id="A0A235BQS7"/>
<keyword evidence="6 14" id="KW-0547">Nucleotide-binding</keyword>
<dbReference type="Pfam" id="PF09397">
    <property type="entry name" value="FtsK_gamma"/>
    <property type="match status" value="1"/>
</dbReference>
<evidence type="ECO:0000256" key="15">
    <source>
        <dbReference type="SAM" id="MobiDB-lite"/>
    </source>
</evidence>
<protein>
    <recommendedName>
        <fullName evidence="17">FtsK domain-containing protein</fullName>
    </recommendedName>
</protein>
<keyword evidence="10" id="KW-0238">DNA-binding</keyword>
<evidence type="ECO:0000256" key="13">
    <source>
        <dbReference type="ARBA" id="ARBA00025923"/>
    </source>
</evidence>
<comment type="caution">
    <text evidence="18">The sequence shown here is derived from an EMBL/GenBank/DDBJ whole genome shotgun (WGS) entry which is preliminary data.</text>
</comment>
<dbReference type="SMART" id="SM00843">
    <property type="entry name" value="Ftsk_gamma"/>
    <property type="match status" value="1"/>
</dbReference>
<dbReference type="GO" id="GO:0003677">
    <property type="term" value="F:DNA binding"/>
    <property type="evidence" value="ECO:0007669"/>
    <property type="project" value="UniProtKB-KW"/>
</dbReference>
<dbReference type="InterPro" id="IPR036388">
    <property type="entry name" value="WH-like_DNA-bd_sf"/>
</dbReference>
<dbReference type="InterPro" id="IPR003593">
    <property type="entry name" value="AAA+_ATPase"/>
</dbReference>
<dbReference type="CDD" id="cd01127">
    <property type="entry name" value="TrwB_TraG_TraD_VirD4"/>
    <property type="match status" value="1"/>
</dbReference>
<dbReference type="InterPro" id="IPR025199">
    <property type="entry name" value="FtsK_4TM"/>
</dbReference>
<evidence type="ECO:0000256" key="5">
    <source>
        <dbReference type="ARBA" id="ARBA00022692"/>
    </source>
</evidence>
<evidence type="ECO:0000256" key="10">
    <source>
        <dbReference type="ARBA" id="ARBA00023125"/>
    </source>
</evidence>
<dbReference type="EMBL" id="NOZQ01000165">
    <property type="protein sequence ID" value="OYD14688.1"/>
    <property type="molecule type" value="Genomic_DNA"/>
</dbReference>
<feature type="binding site" evidence="14">
    <location>
        <begin position="388"/>
        <end position="395"/>
    </location>
    <ligand>
        <name>ATP</name>
        <dbReference type="ChEBI" id="CHEBI:30616"/>
    </ligand>
</feature>
<feature type="transmembrane region" description="Helical" evidence="16">
    <location>
        <begin position="40"/>
        <end position="61"/>
    </location>
</feature>
<dbReference type="GO" id="GO:0051301">
    <property type="term" value="P:cell division"/>
    <property type="evidence" value="ECO:0007669"/>
    <property type="project" value="UniProtKB-KW"/>
</dbReference>
<proteinExistence type="inferred from homology"/>
<evidence type="ECO:0000256" key="3">
    <source>
        <dbReference type="ARBA" id="ARBA00022475"/>
    </source>
</evidence>
<dbReference type="Pfam" id="PF17854">
    <property type="entry name" value="FtsK_alpha"/>
    <property type="match status" value="1"/>
</dbReference>
<evidence type="ECO:0000256" key="4">
    <source>
        <dbReference type="ARBA" id="ARBA00022618"/>
    </source>
</evidence>
<dbReference type="Pfam" id="PF01580">
    <property type="entry name" value="FtsK_SpoIIIE"/>
    <property type="match status" value="1"/>
</dbReference>
<organism evidence="18 19">
    <name type="scientific">candidate division WOR-3 bacterium JGI_Cruoil_03_44_89</name>
    <dbReference type="NCBI Taxonomy" id="1973748"/>
    <lineage>
        <taxon>Bacteria</taxon>
        <taxon>Bacteria division WOR-3</taxon>
    </lineage>
</organism>
<evidence type="ECO:0000256" key="14">
    <source>
        <dbReference type="PROSITE-ProRule" id="PRU00289"/>
    </source>
</evidence>
<keyword evidence="8 14" id="KW-0067">ATP-binding</keyword>
<dbReference type="Gene3D" id="3.40.50.300">
    <property type="entry name" value="P-loop containing nucleotide triphosphate hydrolases"/>
    <property type="match status" value="1"/>
</dbReference>
<evidence type="ECO:0000256" key="16">
    <source>
        <dbReference type="SAM" id="Phobius"/>
    </source>
</evidence>
<dbReference type="SUPFAM" id="SSF52540">
    <property type="entry name" value="P-loop containing nucleoside triphosphate hydrolases"/>
    <property type="match status" value="1"/>
</dbReference>
<feature type="domain" description="FtsK" evidence="17">
    <location>
        <begin position="369"/>
        <end position="557"/>
    </location>
</feature>
<feature type="transmembrane region" description="Helical" evidence="16">
    <location>
        <begin position="90"/>
        <end position="113"/>
    </location>
</feature>
<comment type="subcellular location">
    <subcellularLocation>
        <location evidence="1">Cell membrane</location>
        <topology evidence="1">Multi-pass membrane protein</topology>
    </subcellularLocation>
</comment>
<evidence type="ECO:0000259" key="17">
    <source>
        <dbReference type="PROSITE" id="PS50901"/>
    </source>
</evidence>
<keyword evidence="11 16" id="KW-0472">Membrane</keyword>
<dbReference type="Proteomes" id="UP000215215">
    <property type="component" value="Unassembled WGS sequence"/>
</dbReference>
<comment type="similarity">
    <text evidence="2">Belongs to the FtsK/SpoIIIE/SftA family.</text>
</comment>
<keyword evidence="3" id="KW-1003">Cell membrane</keyword>
<dbReference type="GO" id="GO:0007059">
    <property type="term" value="P:chromosome segregation"/>
    <property type="evidence" value="ECO:0007669"/>
    <property type="project" value="UniProtKB-KW"/>
</dbReference>
<feature type="transmembrane region" description="Helical" evidence="16">
    <location>
        <begin position="6"/>
        <end position="28"/>
    </location>
</feature>
<dbReference type="Gene3D" id="3.30.980.40">
    <property type="match status" value="1"/>
</dbReference>
<evidence type="ECO:0000313" key="19">
    <source>
        <dbReference type="Proteomes" id="UP000215215"/>
    </source>
</evidence>
<feature type="transmembrane region" description="Helical" evidence="16">
    <location>
        <begin position="168"/>
        <end position="188"/>
    </location>
</feature>
<comment type="subunit">
    <text evidence="13">Homohexamer. Forms a ring that surrounds DNA.</text>
</comment>
<keyword evidence="9 16" id="KW-1133">Transmembrane helix</keyword>
<reference evidence="18 19" key="1">
    <citation type="submission" date="2017-07" db="EMBL/GenBank/DDBJ databases">
        <title>Recovery of genomes from metagenomes via a dereplication, aggregation, and scoring strategy.</title>
        <authorList>
            <person name="Sieber C.M."/>
            <person name="Probst A.J."/>
            <person name="Sharrar A."/>
            <person name="Thomas B.C."/>
            <person name="Hess M."/>
            <person name="Tringe S.G."/>
            <person name="Banfield J.F."/>
        </authorList>
    </citation>
    <scope>NUCLEOTIDE SEQUENCE [LARGE SCALE GENOMIC DNA]</scope>
    <source>
        <strain evidence="18">JGI_Cruoil_03_44_89</strain>
    </source>
</reference>
<dbReference type="InterPro" id="IPR041027">
    <property type="entry name" value="FtsK_alpha"/>
</dbReference>
<dbReference type="InterPro" id="IPR002543">
    <property type="entry name" value="FtsK_dom"/>
</dbReference>
<evidence type="ECO:0000256" key="9">
    <source>
        <dbReference type="ARBA" id="ARBA00022989"/>
    </source>
</evidence>
<keyword evidence="7" id="KW-0159">Chromosome partition</keyword>
<dbReference type="Pfam" id="PF13491">
    <property type="entry name" value="FtsK_4TM"/>
    <property type="match status" value="1"/>
</dbReference>
<evidence type="ECO:0000313" key="18">
    <source>
        <dbReference type="EMBL" id="OYD14688.1"/>
    </source>
</evidence>
<keyword evidence="5 16" id="KW-0812">Transmembrane</keyword>
<sequence>MEALKVIVVAVMAGFAVSALVIIFMALYRNLNKLGRGKRVLIIRFLCILLSLLIFVSLATYTKTDYIKKGIMGFSLGESVANRCGVTGAFISHILFVLFGTSAYIIPIVLFIWGVIRPLHYGRFLLWHAYIIILAVFLDVIFELVPGIYGGLIGHNLLYFLTRWLGNIGLYILLAFTFAGLLYMLPAVRKLGRKRRQPREISEKRKRIRRPKTEPETIEQPPVRIKPRKPIGKNFWERFLSILHQPEKDYISITGDELSKNASLIEKRFEEFGVSGKVTGISPGPVVTRYEYQPAPGIKVSKIESLANDIALSMKASRVRIVAPIPGSSAIGIEVPNATRKDVYLKQLLTDEKFMSSRSKLTTVMGVDIAGVSVCADIQTMPHLLIAGATGSGKSVFINTIIASILSKAEPEDIRFIMIDPKRIELPVYNSIPHLIYPVLADAKKALDALKEVLDWMDMRYREFARAGVRDIEGYNNRSQTKKPYIVIIVDELADLMLTAPREIEETLTRLAQMSRAVGIHLILATQRPSVDVITGLIKANFPARVAFQVASKTDSRTILDMNGAEKLLGRGDMLFLPPGKGEPVRLHGAYISTEEAKGIANLWAEKWLNELLSDFERCEELTQMVIDYDLMDSIVKPDMPGAMERIGNFSADAQKELNIDIGALRSTLLKLDYYPQLSEMKVTAEKRESFKERLDEVDELFEEARKLVIRHQVASVSLLQRHFKIGYARAGRMVDQLEKAGIIGPYQGSKSREVLIEFE</sequence>